<organism evidence="1">
    <name type="scientific">marine metagenome</name>
    <dbReference type="NCBI Taxonomy" id="408172"/>
    <lineage>
        <taxon>unclassified sequences</taxon>
        <taxon>metagenomes</taxon>
        <taxon>ecological metagenomes</taxon>
    </lineage>
</organism>
<accession>A0A381WEJ4</accession>
<dbReference type="EMBL" id="UINC01011501">
    <property type="protein sequence ID" value="SVA50731.1"/>
    <property type="molecule type" value="Genomic_DNA"/>
</dbReference>
<sequence>MDYLGQLIRRFEDGPKGVNLPGVIFSLPANQWDFGFFFGTPD</sequence>
<gene>
    <name evidence="1" type="ORF">METZ01_LOCUS103585</name>
</gene>
<evidence type="ECO:0000313" key="1">
    <source>
        <dbReference type="EMBL" id="SVA50731.1"/>
    </source>
</evidence>
<reference evidence="1" key="1">
    <citation type="submission" date="2018-05" db="EMBL/GenBank/DDBJ databases">
        <authorList>
            <person name="Lanie J.A."/>
            <person name="Ng W.-L."/>
            <person name="Kazmierczak K.M."/>
            <person name="Andrzejewski T.M."/>
            <person name="Davidsen T.M."/>
            <person name="Wayne K.J."/>
            <person name="Tettelin H."/>
            <person name="Glass J.I."/>
            <person name="Rusch D."/>
            <person name="Podicherti R."/>
            <person name="Tsui H.-C.T."/>
            <person name="Winkler M.E."/>
        </authorList>
    </citation>
    <scope>NUCLEOTIDE SEQUENCE</scope>
</reference>
<dbReference type="AlphaFoldDB" id="A0A381WEJ4"/>
<proteinExistence type="predicted"/>
<protein>
    <submittedName>
        <fullName evidence="1">Uncharacterized protein</fullName>
    </submittedName>
</protein>
<name>A0A381WEJ4_9ZZZZ</name>